<accession>A0A1H0YBD6</accession>
<evidence type="ECO:0000313" key="2">
    <source>
        <dbReference type="EMBL" id="SDQ12393.1"/>
    </source>
</evidence>
<dbReference type="InterPro" id="IPR036259">
    <property type="entry name" value="MFS_trans_sf"/>
</dbReference>
<organism evidence="2 3">
    <name type="scientific">Leucobacter chromiiresistens</name>
    <dbReference type="NCBI Taxonomy" id="1079994"/>
    <lineage>
        <taxon>Bacteria</taxon>
        <taxon>Bacillati</taxon>
        <taxon>Actinomycetota</taxon>
        <taxon>Actinomycetes</taxon>
        <taxon>Micrococcales</taxon>
        <taxon>Microbacteriaceae</taxon>
        <taxon>Leucobacter</taxon>
    </lineage>
</organism>
<evidence type="ECO:0000256" key="1">
    <source>
        <dbReference type="SAM" id="Phobius"/>
    </source>
</evidence>
<keyword evidence="1" id="KW-0472">Membrane</keyword>
<dbReference type="SUPFAM" id="SSF103473">
    <property type="entry name" value="MFS general substrate transporter"/>
    <property type="match status" value="1"/>
</dbReference>
<feature type="transmembrane region" description="Helical" evidence="1">
    <location>
        <begin position="63"/>
        <end position="87"/>
    </location>
</feature>
<protein>
    <submittedName>
        <fullName evidence="2">MFS transporter, CP family, cyanate transporter</fullName>
    </submittedName>
</protein>
<gene>
    <name evidence="2" type="ORF">SAMN04488565_0705</name>
</gene>
<evidence type="ECO:0000313" key="3">
    <source>
        <dbReference type="Proteomes" id="UP000182690"/>
    </source>
</evidence>
<reference evidence="2 3" key="1">
    <citation type="submission" date="2016-10" db="EMBL/GenBank/DDBJ databases">
        <authorList>
            <person name="de Groot N.N."/>
        </authorList>
    </citation>
    <scope>NUCLEOTIDE SEQUENCE [LARGE SCALE GENOMIC DNA]</scope>
    <source>
        <strain evidence="2 3">DSM 22788</strain>
    </source>
</reference>
<dbReference type="Proteomes" id="UP000182690">
    <property type="component" value="Unassembled WGS sequence"/>
</dbReference>
<dbReference type="AlphaFoldDB" id="A0A1H0YBD6"/>
<name>A0A1H0YBD6_9MICO</name>
<keyword evidence="1" id="KW-1133">Transmembrane helix</keyword>
<keyword evidence="1" id="KW-0812">Transmembrane</keyword>
<proteinExistence type="predicted"/>
<dbReference type="RefSeq" id="WP_010155508.1">
    <property type="nucleotide sequence ID" value="NZ_FNKB01000001.1"/>
</dbReference>
<dbReference type="OrthoDB" id="5317164at2"/>
<sequence>MPASIAILGVALSAAFGLSIALIVFTSPNVAQTAAFSAISQGLGYGAAAAGPLVPGLLVEAGVGWPAVLLMLAAVALCELAFGLASLRASRPAAA</sequence>
<dbReference type="STRING" id="1079994.SAMN04488565_0705"/>
<dbReference type="EMBL" id="FNKB01000001">
    <property type="protein sequence ID" value="SDQ12393.1"/>
    <property type="molecule type" value="Genomic_DNA"/>
</dbReference>
<dbReference type="eggNOG" id="COG2807">
    <property type="taxonomic scope" value="Bacteria"/>
</dbReference>